<evidence type="ECO:0000256" key="1">
    <source>
        <dbReference type="SAM" id="MobiDB-lite"/>
    </source>
</evidence>
<feature type="compositionally biased region" description="Pro residues" evidence="1">
    <location>
        <begin position="75"/>
        <end position="85"/>
    </location>
</feature>
<protein>
    <recommendedName>
        <fullName evidence="5">Regulator of SigK</fullName>
    </recommendedName>
</protein>
<evidence type="ECO:0000313" key="4">
    <source>
        <dbReference type="Proteomes" id="UP000274694"/>
    </source>
</evidence>
<reference evidence="3 4" key="1">
    <citation type="submission" date="2018-05" db="EMBL/GenBank/DDBJ databases">
        <title>Micromonospora from Atacama Desert.</title>
        <authorList>
            <person name="Carro L."/>
            <person name="Goodfellow M."/>
            <person name="Klenk H.-P."/>
        </authorList>
    </citation>
    <scope>NUCLEOTIDE SEQUENCE [LARGE SCALE GENOMIC DNA]</scope>
    <source>
        <strain evidence="3 4">LB41</strain>
    </source>
</reference>
<dbReference type="RefSeq" id="WP_069089595.1">
    <property type="nucleotide sequence ID" value="NZ_QGTA01000235.1"/>
</dbReference>
<feature type="region of interest" description="Disordered" evidence="1">
    <location>
        <begin position="103"/>
        <end position="137"/>
    </location>
</feature>
<evidence type="ECO:0000313" key="3">
    <source>
        <dbReference type="EMBL" id="RQW89296.1"/>
    </source>
</evidence>
<name>A0ABX9Y230_MICCH</name>
<feature type="region of interest" description="Disordered" evidence="1">
    <location>
        <begin position="67"/>
        <end position="88"/>
    </location>
</feature>
<evidence type="ECO:0008006" key="5">
    <source>
        <dbReference type="Google" id="ProtNLM"/>
    </source>
</evidence>
<gene>
    <name evidence="3" type="ORF">DLJ60_22950</name>
</gene>
<proteinExistence type="predicted"/>
<dbReference type="EMBL" id="QGTA01000235">
    <property type="protein sequence ID" value="RQW89296.1"/>
    <property type="molecule type" value="Genomic_DNA"/>
</dbReference>
<organism evidence="3 4">
    <name type="scientific">Micromonospora chalcea</name>
    <dbReference type="NCBI Taxonomy" id="1874"/>
    <lineage>
        <taxon>Bacteria</taxon>
        <taxon>Bacillati</taxon>
        <taxon>Actinomycetota</taxon>
        <taxon>Actinomycetes</taxon>
        <taxon>Micromonosporales</taxon>
        <taxon>Micromonosporaceae</taxon>
        <taxon>Micromonospora</taxon>
    </lineage>
</organism>
<evidence type="ECO:0000256" key="2">
    <source>
        <dbReference type="SAM" id="Phobius"/>
    </source>
</evidence>
<accession>A0ABX9Y230</accession>
<dbReference type="Proteomes" id="UP000274694">
    <property type="component" value="Unassembled WGS sequence"/>
</dbReference>
<sequence>MPEDITDEQTRNAFALMRAETLTHIRPPGTAAAQRTVRNRRRTGIAALAAGVGIVVAGGVAVTHLATSERSATPPAAPSPSPSPSELPAEQLDRMAATAAAALGITSVDNKQRKREGKGPILMTGSEPARRGGISGTGYNENKTGVYVLDVLCVGEGTLRARFWAATSGADEAGNPAPIPPDAAEAQVPCSDDLARVSLSVRAPWPEKVYVSIEPDQAAEGRAAHASLVRVP</sequence>
<comment type="caution">
    <text evidence="3">The sequence shown here is derived from an EMBL/GenBank/DDBJ whole genome shotgun (WGS) entry which is preliminary data.</text>
</comment>
<feature type="transmembrane region" description="Helical" evidence="2">
    <location>
        <begin position="45"/>
        <end position="66"/>
    </location>
</feature>
<keyword evidence="2" id="KW-0812">Transmembrane</keyword>
<keyword evidence="4" id="KW-1185">Reference proteome</keyword>
<keyword evidence="2" id="KW-0472">Membrane</keyword>
<keyword evidence="2" id="KW-1133">Transmembrane helix</keyword>